<sequence>MQPQQQHRSSGGYQTTMRTSSKGPKNVERGKTREGNEGKATGSGNKVIFPKARVPREVRASEHEITARRRRRRRRRQEREAGKQETSFEMEIFL</sequence>
<feature type="compositionally biased region" description="Basic and acidic residues" evidence="1">
    <location>
        <begin position="25"/>
        <end position="37"/>
    </location>
</feature>
<accession>A0ABP0X3D5</accession>
<evidence type="ECO:0000313" key="3">
    <source>
        <dbReference type="Proteomes" id="UP001497444"/>
    </source>
</evidence>
<feature type="compositionally biased region" description="Polar residues" evidence="1">
    <location>
        <begin position="1"/>
        <end position="23"/>
    </location>
</feature>
<name>A0ABP0X3D5_9BRYO</name>
<feature type="region of interest" description="Disordered" evidence="1">
    <location>
        <begin position="1"/>
        <end position="94"/>
    </location>
</feature>
<organism evidence="2 3">
    <name type="scientific">Sphagnum jensenii</name>
    <dbReference type="NCBI Taxonomy" id="128206"/>
    <lineage>
        <taxon>Eukaryota</taxon>
        <taxon>Viridiplantae</taxon>
        <taxon>Streptophyta</taxon>
        <taxon>Embryophyta</taxon>
        <taxon>Bryophyta</taxon>
        <taxon>Sphagnophytina</taxon>
        <taxon>Sphagnopsida</taxon>
        <taxon>Sphagnales</taxon>
        <taxon>Sphagnaceae</taxon>
        <taxon>Sphagnum</taxon>
    </lineage>
</organism>
<dbReference type="Proteomes" id="UP001497444">
    <property type="component" value="Chromosome 5"/>
</dbReference>
<evidence type="ECO:0000256" key="1">
    <source>
        <dbReference type="SAM" id="MobiDB-lite"/>
    </source>
</evidence>
<gene>
    <name evidence="2" type="ORF">CSSPJE1EN1_LOCUS19083</name>
</gene>
<feature type="compositionally biased region" description="Basic and acidic residues" evidence="1">
    <location>
        <begin position="54"/>
        <end position="67"/>
    </location>
</feature>
<evidence type="ECO:0000313" key="2">
    <source>
        <dbReference type="EMBL" id="CAK9273605.1"/>
    </source>
</evidence>
<protein>
    <submittedName>
        <fullName evidence="2">Uncharacterized protein</fullName>
    </submittedName>
</protein>
<reference evidence="2" key="1">
    <citation type="submission" date="2024-02" db="EMBL/GenBank/DDBJ databases">
        <authorList>
            <consortium name="ELIXIR-Norway"/>
            <consortium name="Elixir Norway"/>
        </authorList>
    </citation>
    <scope>NUCLEOTIDE SEQUENCE</scope>
</reference>
<proteinExistence type="predicted"/>
<keyword evidence="3" id="KW-1185">Reference proteome</keyword>
<dbReference type="EMBL" id="OZ020100">
    <property type="protein sequence ID" value="CAK9273605.1"/>
    <property type="molecule type" value="Genomic_DNA"/>
</dbReference>